<dbReference type="EMBL" id="KV784358">
    <property type="protein sequence ID" value="OEU16855.1"/>
    <property type="molecule type" value="Genomic_DNA"/>
</dbReference>
<name>A0A1E7FFN0_9STRA</name>
<evidence type="ECO:0000256" key="1">
    <source>
        <dbReference type="SAM" id="Coils"/>
    </source>
</evidence>
<feature type="coiled-coil region" evidence="1">
    <location>
        <begin position="41"/>
        <end position="68"/>
    </location>
</feature>
<feature type="compositionally biased region" description="Basic and acidic residues" evidence="2">
    <location>
        <begin position="161"/>
        <end position="171"/>
    </location>
</feature>
<proteinExistence type="predicted"/>
<dbReference type="InParanoid" id="A0A1E7FFN0"/>
<organism evidence="3 4">
    <name type="scientific">Fragilariopsis cylindrus CCMP1102</name>
    <dbReference type="NCBI Taxonomy" id="635003"/>
    <lineage>
        <taxon>Eukaryota</taxon>
        <taxon>Sar</taxon>
        <taxon>Stramenopiles</taxon>
        <taxon>Ochrophyta</taxon>
        <taxon>Bacillariophyta</taxon>
        <taxon>Bacillariophyceae</taxon>
        <taxon>Bacillariophycidae</taxon>
        <taxon>Bacillariales</taxon>
        <taxon>Bacillariaceae</taxon>
        <taxon>Fragilariopsis</taxon>
    </lineage>
</organism>
<dbReference type="Proteomes" id="UP000095751">
    <property type="component" value="Unassembled WGS sequence"/>
</dbReference>
<evidence type="ECO:0000313" key="4">
    <source>
        <dbReference type="Proteomes" id="UP000095751"/>
    </source>
</evidence>
<gene>
    <name evidence="3" type="ORF">FRACYDRAFT_269125</name>
</gene>
<feature type="region of interest" description="Disordered" evidence="2">
    <location>
        <begin position="161"/>
        <end position="228"/>
    </location>
</feature>
<protein>
    <submittedName>
        <fullName evidence="3">Uncharacterized protein</fullName>
    </submittedName>
</protein>
<dbReference type="AlphaFoldDB" id="A0A1E7FFN0"/>
<dbReference type="OrthoDB" id="10047023at2759"/>
<keyword evidence="1" id="KW-0175">Coiled coil</keyword>
<accession>A0A1E7FFN0</accession>
<evidence type="ECO:0000313" key="3">
    <source>
        <dbReference type="EMBL" id="OEU16855.1"/>
    </source>
</evidence>
<evidence type="ECO:0000256" key="2">
    <source>
        <dbReference type="SAM" id="MobiDB-lite"/>
    </source>
</evidence>
<keyword evidence="4" id="KW-1185">Reference proteome</keyword>
<reference evidence="3 4" key="1">
    <citation type="submission" date="2016-09" db="EMBL/GenBank/DDBJ databases">
        <title>Extensive genetic diversity and differential bi-allelic expression allows diatom success in the polar Southern Ocean.</title>
        <authorList>
            <consortium name="DOE Joint Genome Institute"/>
            <person name="Mock T."/>
            <person name="Otillar R.P."/>
            <person name="Strauss J."/>
            <person name="Dupont C."/>
            <person name="Frickenhaus S."/>
            <person name="Maumus F."/>
            <person name="Mcmullan M."/>
            <person name="Sanges R."/>
            <person name="Schmutz J."/>
            <person name="Toseland A."/>
            <person name="Valas R."/>
            <person name="Veluchamy A."/>
            <person name="Ward B.J."/>
            <person name="Allen A."/>
            <person name="Barry K."/>
            <person name="Falciatore A."/>
            <person name="Ferrante M."/>
            <person name="Fortunato A.E."/>
            <person name="Gloeckner G."/>
            <person name="Gruber A."/>
            <person name="Hipkin R."/>
            <person name="Janech M."/>
            <person name="Kroth P."/>
            <person name="Leese F."/>
            <person name="Lindquist E."/>
            <person name="Lyon B.R."/>
            <person name="Martin J."/>
            <person name="Mayer C."/>
            <person name="Parker M."/>
            <person name="Quesneville H."/>
            <person name="Raymond J."/>
            <person name="Uhlig C."/>
            <person name="Valentin K.U."/>
            <person name="Worden A.Z."/>
            <person name="Armbrust E.V."/>
            <person name="Bowler C."/>
            <person name="Green B."/>
            <person name="Moulton V."/>
            <person name="Van Oosterhout C."/>
            <person name="Grigoriev I."/>
        </authorList>
    </citation>
    <scope>NUCLEOTIDE SEQUENCE [LARGE SCALE GENOMIC DNA]</scope>
    <source>
        <strain evidence="3 4">CCMP1102</strain>
    </source>
</reference>
<dbReference type="KEGG" id="fcy:FRACYDRAFT_269125"/>
<feature type="compositionally biased region" description="Acidic residues" evidence="2">
    <location>
        <begin position="172"/>
        <end position="208"/>
    </location>
</feature>
<sequence>MEENKETWFNTTIDVQDDNTTSTTAKELAEYCSSQASDRGLRKDLHRIRNLKEKNKQATDRIFALMHADFTDKSADIRGYSWLKNVLRLNEQKTIGLNDIIESKEDFRHSNEGLDDLEDVVCSDWNELSDPEEMWEFEKNVDTNHRSHFVDLVVDRESNESVEDFSERYLDDWDGYMDEEDEEEEGGDADDDNDDNDDDDHEESESVEEFSGRYEDDWNSLAEEDGDE</sequence>